<evidence type="ECO:0000256" key="2">
    <source>
        <dbReference type="ARBA" id="ARBA00007837"/>
    </source>
</evidence>
<dbReference type="InterPro" id="IPR036618">
    <property type="entry name" value="PtsI_HPr-bd_sf"/>
</dbReference>
<dbReference type="RefSeq" id="WP_119015614.1">
    <property type="nucleotide sequence ID" value="NZ_QXEV01000003.1"/>
</dbReference>
<reference evidence="12 13" key="1">
    <citation type="submission" date="2018-08" db="EMBL/GenBank/DDBJ databases">
        <title>Genomic Encyclopedia of Archaeal and Bacterial Type Strains, Phase II (KMG-II): from individual species to whole genera.</title>
        <authorList>
            <person name="Goeker M."/>
        </authorList>
    </citation>
    <scope>NUCLEOTIDE SEQUENCE [LARGE SCALE GENOMIC DNA]</scope>
    <source>
        <strain evidence="12 13">ATCC 27112</strain>
    </source>
</reference>
<dbReference type="GO" id="GO:0016301">
    <property type="term" value="F:kinase activity"/>
    <property type="evidence" value="ECO:0007669"/>
    <property type="project" value="UniProtKB-KW"/>
</dbReference>
<evidence type="ECO:0000256" key="6">
    <source>
        <dbReference type="ARBA" id="ARBA00022777"/>
    </source>
</evidence>
<dbReference type="Pfam" id="PF02896">
    <property type="entry name" value="PEP-utilizers_C"/>
    <property type="match status" value="1"/>
</dbReference>
<feature type="domain" description="PEP-utilising enzyme mobile" evidence="9">
    <location>
        <begin position="139"/>
        <end position="203"/>
    </location>
</feature>
<comment type="cofactor">
    <cofactor evidence="1">
        <name>Mg(2+)</name>
        <dbReference type="ChEBI" id="CHEBI:18420"/>
    </cofactor>
</comment>
<dbReference type="SUPFAM" id="SSF47831">
    <property type="entry name" value="Enzyme I of the PEP:sugar phosphotransferase system HPr-binding (sub)domain"/>
    <property type="match status" value="1"/>
</dbReference>
<dbReference type="InterPro" id="IPR008279">
    <property type="entry name" value="PEP-util_enz_mobile_dom"/>
</dbReference>
<dbReference type="Pfam" id="PF00391">
    <property type="entry name" value="PEP-utilizers"/>
    <property type="match status" value="1"/>
</dbReference>
<evidence type="ECO:0000259" key="11">
    <source>
        <dbReference type="Pfam" id="PF05524"/>
    </source>
</evidence>
<dbReference type="Gene3D" id="1.10.274.10">
    <property type="entry name" value="PtsI, HPr-binding domain"/>
    <property type="match status" value="1"/>
</dbReference>
<name>A0A397S151_9MOLU</name>
<dbReference type="InterPro" id="IPR015813">
    <property type="entry name" value="Pyrv/PenolPyrv_kinase-like_dom"/>
</dbReference>
<evidence type="ECO:0000256" key="8">
    <source>
        <dbReference type="ARBA" id="ARBA00033235"/>
    </source>
</evidence>
<proteinExistence type="inferred from homology"/>
<dbReference type="InterPro" id="IPR000121">
    <property type="entry name" value="PEP_util_C"/>
</dbReference>
<dbReference type="SUPFAM" id="SSF52009">
    <property type="entry name" value="Phosphohistidine domain"/>
    <property type="match status" value="1"/>
</dbReference>
<dbReference type="InterPro" id="IPR008731">
    <property type="entry name" value="PTS_EIN"/>
</dbReference>
<dbReference type="Gene3D" id="3.50.30.10">
    <property type="entry name" value="Phosphohistidine domain"/>
    <property type="match status" value="1"/>
</dbReference>
<dbReference type="Proteomes" id="UP000266506">
    <property type="component" value="Unassembled WGS sequence"/>
</dbReference>
<evidence type="ECO:0000259" key="9">
    <source>
        <dbReference type="Pfam" id="PF00391"/>
    </source>
</evidence>
<dbReference type="SUPFAM" id="SSF51621">
    <property type="entry name" value="Phosphoenolpyruvate/pyruvate domain"/>
    <property type="match status" value="1"/>
</dbReference>
<keyword evidence="13" id="KW-1185">Reference proteome</keyword>
<dbReference type="PROSITE" id="PS00370">
    <property type="entry name" value="PEP_ENZYMES_PHOS_SITE"/>
    <property type="match status" value="1"/>
</dbReference>
<evidence type="ECO:0000256" key="1">
    <source>
        <dbReference type="ARBA" id="ARBA00001946"/>
    </source>
</evidence>
<evidence type="ECO:0000256" key="3">
    <source>
        <dbReference type="ARBA" id="ARBA00016544"/>
    </source>
</evidence>
<dbReference type="AlphaFoldDB" id="A0A397S151"/>
<dbReference type="Gene3D" id="3.20.20.60">
    <property type="entry name" value="Phosphoenolpyruvate-binding domains"/>
    <property type="match status" value="1"/>
</dbReference>
<evidence type="ECO:0000313" key="13">
    <source>
        <dbReference type="Proteomes" id="UP000266506"/>
    </source>
</evidence>
<dbReference type="GO" id="GO:0009401">
    <property type="term" value="P:phosphoenolpyruvate-dependent sugar phosphotransferase system"/>
    <property type="evidence" value="ECO:0007669"/>
    <property type="project" value="InterPro"/>
</dbReference>
<comment type="caution">
    <text evidence="12">The sequence shown here is derived from an EMBL/GenBank/DDBJ whole genome shotgun (WGS) entry which is preliminary data.</text>
</comment>
<evidence type="ECO:0000256" key="5">
    <source>
        <dbReference type="ARBA" id="ARBA00022723"/>
    </source>
</evidence>
<feature type="domain" description="PEP-utilising enzyme C-terminal" evidence="10">
    <location>
        <begin position="223"/>
        <end position="487"/>
    </location>
</feature>
<dbReference type="PRINTS" id="PR01736">
    <property type="entry name" value="PHPHTRNFRASE"/>
</dbReference>
<evidence type="ECO:0000256" key="4">
    <source>
        <dbReference type="ARBA" id="ARBA00022679"/>
    </source>
</evidence>
<organism evidence="12 13">
    <name type="scientific">Anaeroplasma bactoclasticum</name>
    <dbReference type="NCBI Taxonomy" id="2088"/>
    <lineage>
        <taxon>Bacteria</taxon>
        <taxon>Bacillati</taxon>
        <taxon>Mycoplasmatota</taxon>
        <taxon>Mollicutes</taxon>
        <taxon>Anaeroplasmatales</taxon>
        <taxon>Anaeroplasmataceae</taxon>
        <taxon>Anaeroplasma</taxon>
    </lineage>
</organism>
<dbReference type="InterPro" id="IPR050499">
    <property type="entry name" value="PEP-utilizing_PTS_enzyme"/>
</dbReference>
<dbReference type="FunCoup" id="A0A397S151">
    <property type="interactions" value="265"/>
</dbReference>
<dbReference type="PANTHER" id="PTHR46244">
    <property type="entry name" value="PHOSPHOENOLPYRUVATE-PROTEIN PHOSPHOTRANSFERASE"/>
    <property type="match status" value="1"/>
</dbReference>
<dbReference type="InterPro" id="IPR040442">
    <property type="entry name" value="Pyrv_kinase-like_dom_sf"/>
</dbReference>
<dbReference type="EMBL" id="QXEV01000003">
    <property type="protein sequence ID" value="RIA78135.1"/>
    <property type="molecule type" value="Genomic_DNA"/>
</dbReference>
<sequence length="497" mass="57019">MKIQVDSILSQGITYGKIHIMDKMEEDDTDSSNDYIKLDNAIEKSLAEIEEMKKKSPELSSYLLVQEYMISDPELKKRIVLMLDEGISVFHAVSAVMKEFIKGLAESNSGYLKERTNDMEDAARRIIMNLSDTKVITPEEPFILYTDKPYPSYLIHNKEKILGIISKTGGYTSHTAILARNYDIPFVISKEEFKEGEEVLIDTRKEIIITNPSALQKNIKKDSKHKKAVLHAGYKFLANAASSSDVKKAMDYGFDGIGLYRTEMIFMNSNRPFTAIEQYKIYSEAVEALDDSKYIVFRTFDVGGDKQISYVHTNKKGIDNYKQNPYIFENQVMAILKIYTDTKKDIRIMFPMIFAPEEFDYLRGWVFDLASRFGYKVPPLGMMLETESALEKIKEFRGIKFISIGTNDLVKDIYKIDRETAVDRLDEYKDDLIKRLPPVVEFAERKNIILSVCGEIASIPDIAEEFYKIGIKNLSVSPSLVNMLNQAYQDYTNKTMK</sequence>
<keyword evidence="7" id="KW-0460">Magnesium</keyword>
<keyword evidence="4" id="KW-0808">Transferase</keyword>
<feature type="domain" description="Phosphotransferase system enzyme I N-terminal" evidence="11">
    <location>
        <begin position="9"/>
        <end position="115"/>
    </location>
</feature>
<dbReference type="Pfam" id="PF05524">
    <property type="entry name" value="PEP-utilisers_N"/>
    <property type="match status" value="1"/>
</dbReference>
<protein>
    <recommendedName>
        <fullName evidence="3">Phosphoenolpyruvate-protein phosphotransferase</fullName>
    </recommendedName>
    <alternativeName>
        <fullName evidence="8">Phosphotransferase system, enzyme I</fullName>
    </alternativeName>
</protein>
<gene>
    <name evidence="12" type="ORF">EI71_00447</name>
</gene>
<comment type="similarity">
    <text evidence="2">Belongs to the PEP-utilizing enzyme family.</text>
</comment>
<evidence type="ECO:0000313" key="12">
    <source>
        <dbReference type="EMBL" id="RIA78135.1"/>
    </source>
</evidence>
<dbReference type="InterPro" id="IPR018274">
    <property type="entry name" value="PEP_util_AS"/>
</dbReference>
<dbReference type="PANTHER" id="PTHR46244:SF3">
    <property type="entry name" value="PHOSPHOENOLPYRUVATE-PROTEIN PHOSPHOTRANSFERASE"/>
    <property type="match status" value="1"/>
</dbReference>
<keyword evidence="5" id="KW-0479">Metal-binding</keyword>
<dbReference type="GO" id="GO:0046872">
    <property type="term" value="F:metal ion binding"/>
    <property type="evidence" value="ECO:0007669"/>
    <property type="project" value="UniProtKB-KW"/>
</dbReference>
<dbReference type="OrthoDB" id="9765468at2"/>
<evidence type="ECO:0000256" key="7">
    <source>
        <dbReference type="ARBA" id="ARBA00022842"/>
    </source>
</evidence>
<evidence type="ECO:0000259" key="10">
    <source>
        <dbReference type="Pfam" id="PF02896"/>
    </source>
</evidence>
<accession>A0A397S151</accession>
<keyword evidence="6" id="KW-0418">Kinase</keyword>
<dbReference type="InterPro" id="IPR036637">
    <property type="entry name" value="Phosphohistidine_dom_sf"/>
</dbReference>
<dbReference type="InParanoid" id="A0A397S151"/>